<gene>
    <name evidence="6" type="primary">UGT88A31</name>
</gene>
<dbReference type="Pfam" id="PF00201">
    <property type="entry name" value="UDPGT"/>
    <property type="match status" value="1"/>
</dbReference>
<evidence type="ECO:0000256" key="1">
    <source>
        <dbReference type="ARBA" id="ARBA00009995"/>
    </source>
</evidence>
<evidence type="ECO:0000256" key="2">
    <source>
        <dbReference type="ARBA" id="ARBA00022676"/>
    </source>
</evidence>
<dbReference type="FunFam" id="3.40.50.2000:FF:000095">
    <property type="entry name" value="Glycosyltransferase"/>
    <property type="match status" value="1"/>
</dbReference>
<proteinExistence type="evidence at transcript level"/>
<dbReference type="Gene3D" id="3.40.50.2000">
    <property type="entry name" value="Glycogen Phosphorylase B"/>
    <property type="match status" value="2"/>
</dbReference>
<dbReference type="InterPro" id="IPR035595">
    <property type="entry name" value="UDP_glycos_trans_CS"/>
</dbReference>
<dbReference type="AlphaFoldDB" id="A0A896APK0"/>
<sequence>MATVVLYPSPGFGHLVSMVELGKFILTHHPHHQITILTVTPPFNTGATAAYISRVSAATAAITFHSLPAVILPMELDCYTASEAITYDLLRLSVPHVRQALASISAISAFIIDFFCSDALSVSFELNIPGYFFFTSGANCLATFMYLPTLHESTAKSFKDMDELLDIPGVPPTPARDMIQPTLDRTTPEYKGFLETAKMFSKASGILINTFNSFENRVLETISEGKCIPDGPTPPLFCVGPLIAKSSAGDRHQCLEWLDRQPEQSVVFLCFGSLGLFSAEQLKEIAIGLERSEQRFIWVVRSPPAKDRSNRYLPPPEPDLELLLPEGFLEKTKNRGMVVKSWAPQVEVLNHGSVGGFVTHCGWNSVLEAVCAGVPMVAWPLYAEQRLNRVYLVQGLEVALPMEEEGGGFVTAAEVEKRVRELMEGEGGRTMRERMQGKKEEARLAMADGGSSLRELDRLVDSWKQIS</sequence>
<dbReference type="PANTHER" id="PTHR48048">
    <property type="entry name" value="GLYCOSYLTRANSFERASE"/>
    <property type="match status" value="1"/>
</dbReference>
<name>A0A896APK0_9GENT</name>
<keyword evidence="2 4" id="KW-0328">Glycosyltransferase</keyword>
<reference evidence="6" key="1">
    <citation type="journal article" date="2020" name="Org. Chem. Front.">
        <title>Discovery and characterization of four glycosyltransferases involved in anthraquinone glycoside biosynthesis in Rubia yunnanensis.</title>
        <authorList>
            <person name="Yi S."/>
            <person name="Kuang T."/>
            <person name="Miao Y."/>
            <person name="Xu Y."/>
            <person name="Wang Z."/>
            <person name="Dong L.-B."/>
            <person name="Tan N."/>
        </authorList>
    </citation>
    <scope>NUCLEOTIDE SEQUENCE</scope>
    <source>
        <strain evidence="6">RyUGT33</strain>
        <tissue evidence="6">Root</tissue>
    </source>
</reference>
<protein>
    <recommendedName>
        <fullName evidence="5">Glycosyltransferase</fullName>
        <ecNumber evidence="5">2.4.1.-</ecNumber>
    </recommendedName>
</protein>
<dbReference type="EMBL" id="MT075704">
    <property type="protein sequence ID" value="QSB46688.1"/>
    <property type="molecule type" value="mRNA"/>
</dbReference>
<dbReference type="FunFam" id="3.40.50.2000:FF:000020">
    <property type="entry name" value="Glycosyltransferase"/>
    <property type="match status" value="1"/>
</dbReference>
<evidence type="ECO:0000256" key="5">
    <source>
        <dbReference type="RuleBase" id="RU362057"/>
    </source>
</evidence>
<evidence type="ECO:0000313" key="6">
    <source>
        <dbReference type="EMBL" id="QSB46688.1"/>
    </source>
</evidence>
<dbReference type="GO" id="GO:0035251">
    <property type="term" value="F:UDP-glucosyltransferase activity"/>
    <property type="evidence" value="ECO:0007669"/>
    <property type="project" value="InterPro"/>
</dbReference>
<dbReference type="SUPFAM" id="SSF53756">
    <property type="entry name" value="UDP-Glycosyltransferase/glycogen phosphorylase"/>
    <property type="match status" value="1"/>
</dbReference>
<evidence type="ECO:0000256" key="3">
    <source>
        <dbReference type="ARBA" id="ARBA00022679"/>
    </source>
</evidence>
<dbReference type="InterPro" id="IPR050481">
    <property type="entry name" value="UDP-glycosyltransf_plant"/>
</dbReference>
<dbReference type="PANTHER" id="PTHR48048:SF30">
    <property type="entry name" value="GLYCOSYLTRANSFERASE"/>
    <property type="match status" value="1"/>
</dbReference>
<accession>A0A896APK0</accession>
<evidence type="ECO:0000256" key="4">
    <source>
        <dbReference type="RuleBase" id="RU003718"/>
    </source>
</evidence>
<dbReference type="CDD" id="cd03784">
    <property type="entry name" value="GT1_Gtf-like"/>
    <property type="match status" value="1"/>
</dbReference>
<dbReference type="PROSITE" id="PS00375">
    <property type="entry name" value="UDPGT"/>
    <property type="match status" value="1"/>
</dbReference>
<organism evidence="6">
    <name type="scientific">Rubia yunnanensis</name>
    <dbReference type="NCBI Taxonomy" id="1650721"/>
    <lineage>
        <taxon>Eukaryota</taxon>
        <taxon>Viridiplantae</taxon>
        <taxon>Streptophyta</taxon>
        <taxon>Embryophyta</taxon>
        <taxon>Tracheophyta</taxon>
        <taxon>Spermatophyta</taxon>
        <taxon>Magnoliopsida</taxon>
        <taxon>eudicotyledons</taxon>
        <taxon>Gunneridae</taxon>
        <taxon>Pentapetalae</taxon>
        <taxon>asterids</taxon>
        <taxon>lamiids</taxon>
        <taxon>Gentianales</taxon>
        <taxon>Rubiaceae</taxon>
        <taxon>Rubioideae</taxon>
        <taxon>Rubieae</taxon>
        <taxon>Rubia</taxon>
    </lineage>
</organism>
<dbReference type="InterPro" id="IPR002213">
    <property type="entry name" value="UDP_glucos_trans"/>
</dbReference>
<comment type="similarity">
    <text evidence="1 4">Belongs to the UDP-glycosyltransferase family.</text>
</comment>
<keyword evidence="3 4" id="KW-0808">Transferase</keyword>
<dbReference type="EC" id="2.4.1.-" evidence="5"/>